<evidence type="ECO:0000259" key="3">
    <source>
        <dbReference type="PROSITE" id="PS50097"/>
    </source>
</evidence>
<dbReference type="InterPro" id="IPR011333">
    <property type="entry name" value="SKP1/BTB/POZ_sf"/>
</dbReference>
<dbReference type="InterPro" id="IPR051625">
    <property type="entry name" value="Signaling_Regulatory_Domain"/>
</dbReference>
<protein>
    <recommendedName>
        <fullName evidence="3">BTB domain-containing protein</fullName>
    </recommendedName>
</protein>
<dbReference type="PROSITE" id="PS00626">
    <property type="entry name" value="RCC1_2"/>
    <property type="match status" value="1"/>
</dbReference>
<dbReference type="Proteomes" id="UP001286313">
    <property type="component" value="Unassembled WGS sequence"/>
</dbReference>
<dbReference type="Pfam" id="PF07707">
    <property type="entry name" value="BACK"/>
    <property type="match status" value="1"/>
</dbReference>
<dbReference type="SUPFAM" id="SSF50985">
    <property type="entry name" value="RCC1/BLIP-II"/>
    <property type="match status" value="1"/>
</dbReference>
<feature type="repeat" description="RCC1" evidence="2">
    <location>
        <begin position="251"/>
        <end position="301"/>
    </location>
</feature>
<dbReference type="AlphaFoldDB" id="A0AAE1FPR5"/>
<sequence length="530" mass="58540">MELEKWPIFSLLKPDFIEKMKLACVFGNLGNEAVIVTKDDDVYALGFNGSGCLGVGDQNSTMEPRKIEPLCQKKVKGIAFGSGPHVLAYTESGELYSWGHNGYCQLGNGSTNQGLTPYLVTTHLHNKRVMRIAAGSHHSLALTEEGEVMAWGQNNCGQVGTGTTTNQPTPRKVIPNIGGRRVVDISCGQTSSMAVIDNGEVYGWGLNSNGQLGLGNNVNQHNHCRVTALQGVVITKIVCGYAHSLALSDEGGLWAWGANNYGQLGTGNKANQCVPVRVGQDLGRIVDIASSHYCHLSAAMTQNSKIYLWGHCRGQSVVAPLETGYGSLHEVFALWASPSITYQPLQVTSFTRSSLAQAMALALDDEETADVVFVVDERRIRAHRAVLKIRCQYFRNMFQEHWKENNLEEVEVKDYSFVVFRAFLQYIYTDTVNVSPEDAIGLLDLANAYCEEALKRDCERIIRHGITTENAAMLYAVAIKYEATELEEFCFRFALNHMTEVAQTEAFMALDELTVKNFIQRAAQHGAFKY</sequence>
<feature type="domain" description="BTB" evidence="3">
    <location>
        <begin position="369"/>
        <end position="436"/>
    </location>
</feature>
<accession>A0AAE1FPR5</accession>
<dbReference type="SUPFAM" id="SSF54695">
    <property type="entry name" value="POZ domain"/>
    <property type="match status" value="1"/>
</dbReference>
<comment type="caution">
    <text evidence="4">The sequence shown here is derived from an EMBL/GenBank/DDBJ whole genome shotgun (WGS) entry which is preliminary data.</text>
</comment>
<reference evidence="4" key="1">
    <citation type="submission" date="2023-10" db="EMBL/GenBank/DDBJ databases">
        <title>Genome assemblies of two species of porcelain crab, Petrolisthes cinctipes and Petrolisthes manimaculis (Anomura: Porcellanidae).</title>
        <authorList>
            <person name="Angst P."/>
        </authorList>
    </citation>
    <scope>NUCLEOTIDE SEQUENCE</scope>
    <source>
        <strain evidence="4">PB745_01</strain>
        <tissue evidence="4">Gill</tissue>
    </source>
</reference>
<keyword evidence="1" id="KW-0677">Repeat</keyword>
<dbReference type="Pfam" id="PF25390">
    <property type="entry name" value="WD40_RLD"/>
    <property type="match status" value="1"/>
</dbReference>
<name>A0AAE1FPR5_PETCI</name>
<dbReference type="EMBL" id="JAWQEG010001640">
    <property type="protein sequence ID" value="KAK3877684.1"/>
    <property type="molecule type" value="Genomic_DNA"/>
</dbReference>
<feature type="repeat" description="RCC1" evidence="2">
    <location>
        <begin position="146"/>
        <end position="198"/>
    </location>
</feature>
<dbReference type="Gene3D" id="2.130.10.30">
    <property type="entry name" value="Regulator of chromosome condensation 1/beta-lactamase-inhibitor protein II"/>
    <property type="match status" value="1"/>
</dbReference>
<proteinExistence type="predicted"/>
<evidence type="ECO:0000256" key="2">
    <source>
        <dbReference type="PROSITE-ProRule" id="PRU00235"/>
    </source>
</evidence>
<dbReference type="CDD" id="cd18498">
    <property type="entry name" value="BACK_RCBTB1_2"/>
    <property type="match status" value="1"/>
</dbReference>
<dbReference type="Gene3D" id="3.30.710.10">
    <property type="entry name" value="Potassium Channel Kv1.1, Chain A"/>
    <property type="match status" value="1"/>
</dbReference>
<evidence type="ECO:0000313" key="4">
    <source>
        <dbReference type="EMBL" id="KAK3877684.1"/>
    </source>
</evidence>
<dbReference type="InterPro" id="IPR011705">
    <property type="entry name" value="BACK"/>
</dbReference>
<dbReference type="SMART" id="SM00225">
    <property type="entry name" value="BTB"/>
    <property type="match status" value="1"/>
</dbReference>
<feature type="repeat" description="RCC1" evidence="2">
    <location>
        <begin position="40"/>
        <end position="91"/>
    </location>
</feature>
<keyword evidence="5" id="KW-1185">Reference proteome</keyword>
<dbReference type="Pfam" id="PF00415">
    <property type="entry name" value="RCC1"/>
    <property type="match status" value="1"/>
</dbReference>
<dbReference type="CDD" id="cd18298">
    <property type="entry name" value="BTB_POZ_RCBTB1_2"/>
    <property type="match status" value="1"/>
</dbReference>
<dbReference type="PRINTS" id="PR00633">
    <property type="entry name" value="RCCNDNSATION"/>
</dbReference>
<feature type="repeat" description="RCC1" evidence="2">
    <location>
        <begin position="199"/>
        <end position="250"/>
    </location>
</feature>
<dbReference type="InterPro" id="IPR000210">
    <property type="entry name" value="BTB/POZ_dom"/>
</dbReference>
<organism evidence="4 5">
    <name type="scientific">Petrolisthes cinctipes</name>
    <name type="common">Flat porcelain crab</name>
    <dbReference type="NCBI Taxonomy" id="88211"/>
    <lineage>
        <taxon>Eukaryota</taxon>
        <taxon>Metazoa</taxon>
        <taxon>Ecdysozoa</taxon>
        <taxon>Arthropoda</taxon>
        <taxon>Crustacea</taxon>
        <taxon>Multicrustacea</taxon>
        <taxon>Malacostraca</taxon>
        <taxon>Eumalacostraca</taxon>
        <taxon>Eucarida</taxon>
        <taxon>Decapoda</taxon>
        <taxon>Pleocyemata</taxon>
        <taxon>Anomura</taxon>
        <taxon>Galatheoidea</taxon>
        <taxon>Porcellanidae</taxon>
        <taxon>Petrolisthes</taxon>
    </lineage>
</organism>
<dbReference type="InterPro" id="IPR000408">
    <property type="entry name" value="Reg_chr_condens"/>
</dbReference>
<evidence type="ECO:0000256" key="1">
    <source>
        <dbReference type="ARBA" id="ARBA00022737"/>
    </source>
</evidence>
<dbReference type="InterPro" id="IPR009091">
    <property type="entry name" value="RCC1/BLIP-II"/>
</dbReference>
<dbReference type="PANTHER" id="PTHR22872:SF10">
    <property type="entry name" value="ULTRAVIOLET-B RECEPTOR UVR8"/>
    <property type="match status" value="1"/>
</dbReference>
<dbReference type="Pfam" id="PF00651">
    <property type="entry name" value="BTB"/>
    <property type="match status" value="1"/>
</dbReference>
<dbReference type="PROSITE" id="PS50012">
    <property type="entry name" value="RCC1_3"/>
    <property type="match status" value="5"/>
</dbReference>
<gene>
    <name evidence="4" type="ORF">Pcinc_017620</name>
</gene>
<dbReference type="PROSITE" id="PS50097">
    <property type="entry name" value="BTB"/>
    <property type="match status" value="1"/>
</dbReference>
<evidence type="ECO:0000313" key="5">
    <source>
        <dbReference type="Proteomes" id="UP001286313"/>
    </source>
</evidence>
<dbReference type="PANTHER" id="PTHR22872">
    <property type="entry name" value="BTK-BINDING PROTEIN-RELATED"/>
    <property type="match status" value="1"/>
</dbReference>
<feature type="repeat" description="RCC1" evidence="2">
    <location>
        <begin position="93"/>
        <end position="145"/>
    </location>
</feature>
<dbReference type="InterPro" id="IPR058923">
    <property type="entry name" value="RCC1-like_dom"/>
</dbReference>